<dbReference type="RefSeq" id="WP_141463405.1">
    <property type="nucleotide sequence ID" value="NZ_RBZW01000012.1"/>
</dbReference>
<keyword evidence="2" id="KW-0472">Membrane</keyword>
<keyword evidence="5" id="KW-1185">Reference proteome</keyword>
<comment type="caution">
    <text evidence="4">The sequence shown here is derived from an EMBL/GenBank/DDBJ whole genome shotgun (WGS) entry which is preliminary data.</text>
</comment>
<organism evidence="4 5">
    <name type="scientific">Salinadaptatus halalkaliphilus</name>
    <dbReference type="NCBI Taxonomy" id="2419781"/>
    <lineage>
        <taxon>Archaea</taxon>
        <taxon>Methanobacteriati</taxon>
        <taxon>Methanobacteriota</taxon>
        <taxon>Stenosarchaea group</taxon>
        <taxon>Halobacteria</taxon>
        <taxon>Halobacteriales</taxon>
        <taxon>Natrialbaceae</taxon>
        <taxon>Salinadaptatus</taxon>
    </lineage>
</organism>
<sequence length="146" mass="15561">MDDGVAAALFALLLGAPMILFAGLFAGLTSALATLALVGSIAVTFLAANWIATRQETSGSAGAPSSETPRHSSRTSPRSSESSRYADTEHHCGGADSSLETLRERYARGELTDAEFERKAARLLETETPADGRRNATDRDREYDPN</sequence>
<feature type="region of interest" description="Disordered" evidence="1">
    <location>
        <begin position="56"/>
        <end position="99"/>
    </location>
</feature>
<accession>A0A4V3VLL5</accession>
<evidence type="ECO:0000313" key="4">
    <source>
        <dbReference type="EMBL" id="THE66067.1"/>
    </source>
</evidence>
<keyword evidence="2" id="KW-0812">Transmembrane</keyword>
<feature type="domain" description="SHOCT" evidence="3">
    <location>
        <begin position="99"/>
        <end position="124"/>
    </location>
</feature>
<feature type="compositionally biased region" description="Basic and acidic residues" evidence="1">
    <location>
        <begin position="84"/>
        <end position="93"/>
    </location>
</feature>
<keyword evidence="2" id="KW-1133">Transmembrane helix</keyword>
<protein>
    <submittedName>
        <fullName evidence="4">SHOCT domain-containing protein</fullName>
    </submittedName>
</protein>
<dbReference type="OrthoDB" id="178074at2157"/>
<evidence type="ECO:0000259" key="3">
    <source>
        <dbReference type="Pfam" id="PF09851"/>
    </source>
</evidence>
<name>A0A4V3VLL5_9EURY</name>
<feature type="compositionally biased region" description="Low complexity" evidence="1">
    <location>
        <begin position="74"/>
        <end position="83"/>
    </location>
</feature>
<dbReference type="Pfam" id="PF09851">
    <property type="entry name" value="SHOCT"/>
    <property type="match status" value="1"/>
</dbReference>
<feature type="region of interest" description="Disordered" evidence="1">
    <location>
        <begin position="120"/>
        <end position="146"/>
    </location>
</feature>
<feature type="transmembrane region" description="Helical" evidence="2">
    <location>
        <begin position="32"/>
        <end position="52"/>
    </location>
</feature>
<dbReference type="AlphaFoldDB" id="A0A4V3VLL5"/>
<evidence type="ECO:0000256" key="2">
    <source>
        <dbReference type="SAM" id="Phobius"/>
    </source>
</evidence>
<dbReference type="InterPro" id="IPR018649">
    <property type="entry name" value="SHOCT"/>
</dbReference>
<dbReference type="Proteomes" id="UP000318864">
    <property type="component" value="Unassembled WGS sequence"/>
</dbReference>
<evidence type="ECO:0000313" key="5">
    <source>
        <dbReference type="Proteomes" id="UP000318864"/>
    </source>
</evidence>
<dbReference type="EMBL" id="RBZW01000012">
    <property type="protein sequence ID" value="THE66067.1"/>
    <property type="molecule type" value="Genomic_DNA"/>
</dbReference>
<proteinExistence type="predicted"/>
<evidence type="ECO:0000256" key="1">
    <source>
        <dbReference type="SAM" id="MobiDB-lite"/>
    </source>
</evidence>
<reference evidence="4 5" key="1">
    <citation type="submission" date="2018-10" db="EMBL/GenBank/DDBJ databases">
        <title>Natronolimnobius sp. XQ-INN 246 isolated from Inner Mongolia Autonomous Region of China.</title>
        <authorList>
            <person name="Xue Q."/>
        </authorList>
    </citation>
    <scope>NUCLEOTIDE SEQUENCE [LARGE SCALE GENOMIC DNA]</scope>
    <source>
        <strain evidence="4 5">XQ-INN 246</strain>
    </source>
</reference>
<gene>
    <name evidence="4" type="ORF">D8Y22_03845</name>
</gene>